<feature type="binding site" evidence="6">
    <location>
        <position position="216"/>
    </location>
    <ligand>
        <name>FMN</name>
        <dbReference type="ChEBI" id="CHEBI:58210"/>
    </ligand>
</feature>
<dbReference type="InterPro" id="IPR016215">
    <property type="entry name" value="NTA_MOA"/>
</dbReference>
<evidence type="ECO:0000259" key="7">
    <source>
        <dbReference type="Pfam" id="PF00296"/>
    </source>
</evidence>
<feature type="binding site" evidence="6">
    <location>
        <position position="146"/>
    </location>
    <ligand>
        <name>FMN</name>
        <dbReference type="ChEBI" id="CHEBI:58210"/>
    </ligand>
</feature>
<dbReference type="Pfam" id="PF00296">
    <property type="entry name" value="Bac_luciferase"/>
    <property type="match status" value="1"/>
</dbReference>
<dbReference type="AlphaFoldDB" id="A0A418HP87"/>
<feature type="binding site" evidence="6">
    <location>
        <position position="92"/>
    </location>
    <ligand>
        <name>FMN</name>
        <dbReference type="ChEBI" id="CHEBI:58210"/>
    </ligand>
</feature>
<dbReference type="NCBIfam" id="TIGR03860">
    <property type="entry name" value="FMN_nitrolo"/>
    <property type="match status" value="1"/>
</dbReference>
<evidence type="ECO:0000313" key="8">
    <source>
        <dbReference type="EMBL" id="RIL43290.1"/>
    </source>
</evidence>
<dbReference type="PANTHER" id="PTHR30011">
    <property type="entry name" value="ALKANESULFONATE MONOOXYGENASE-RELATED"/>
    <property type="match status" value="1"/>
</dbReference>
<dbReference type="EMBL" id="QXRZ01000003">
    <property type="protein sequence ID" value="RIL43290.1"/>
    <property type="molecule type" value="Genomic_DNA"/>
</dbReference>
<evidence type="ECO:0000256" key="5">
    <source>
        <dbReference type="ARBA" id="ARBA00033748"/>
    </source>
</evidence>
<keyword evidence="3" id="KW-0560">Oxidoreductase</keyword>
<evidence type="ECO:0000256" key="3">
    <source>
        <dbReference type="ARBA" id="ARBA00023002"/>
    </source>
</evidence>
<comment type="similarity">
    <text evidence="5">Belongs to the NtaA/SnaA/DszA monooxygenase family.</text>
</comment>
<reference evidence="8 9" key="1">
    <citation type="journal article" date="2016" name="Front. Microbiol.">
        <title>Comprehensive Phylogenetic Analysis of Bovine Non-aureus Staphylococci Species Based on Whole-Genome Sequencing.</title>
        <authorList>
            <person name="Naushad S."/>
            <person name="Barkema H.W."/>
            <person name="Luby C."/>
            <person name="Condas L.A."/>
            <person name="Nobrega D.B."/>
            <person name="Carson D.A."/>
            <person name="De Buck J."/>
        </authorList>
    </citation>
    <scope>NUCLEOTIDE SEQUENCE [LARGE SCALE GENOMIC DNA]</scope>
    <source>
        <strain evidence="8 9">SNUC 1388</strain>
    </source>
</reference>
<keyword evidence="2 6" id="KW-0288">FMN</keyword>
<dbReference type="RefSeq" id="WP_119624493.1">
    <property type="nucleotide sequence ID" value="NZ_JAIBNU010000002.1"/>
</dbReference>
<comment type="caution">
    <text evidence="8">The sequence shown here is derived from an EMBL/GenBank/DDBJ whole genome shotgun (WGS) entry which is preliminary data.</text>
</comment>
<gene>
    <name evidence="8" type="ORF">BUZ01_06650</name>
</gene>
<dbReference type="PANTHER" id="PTHR30011:SF16">
    <property type="entry name" value="C2H2 FINGER DOMAIN TRANSCRIPTION FACTOR (EUROFUNG)-RELATED"/>
    <property type="match status" value="1"/>
</dbReference>
<feature type="binding site" evidence="6">
    <location>
        <position position="55"/>
    </location>
    <ligand>
        <name>FMN</name>
        <dbReference type="ChEBI" id="CHEBI:58210"/>
    </ligand>
</feature>
<feature type="binding site" evidence="6">
    <location>
        <position position="142"/>
    </location>
    <ligand>
        <name>FMN</name>
        <dbReference type="ChEBI" id="CHEBI:58210"/>
    </ligand>
</feature>
<sequence length="436" mass="49290">MKRMKLGYFFTGFGHHVASCRHADSLKRGGMNLEKIIEQAKILEQMKFDFLFFSDALYLDKKTHPDVSSRFEPFTLMSMISTYTKDLGLIVTGSTTFSEPFSLARILSSLDHLSEGRAGWNIVTSGINDTAKNFNGTSNIAHDLRYEQAEEFIQITTQLWDSWKDIHFEEQQKKGYFLNESGPQPINYEGKFYSVQGPLNIETSPQGYPLLVQAGSSKKGSEFASKFAEVVFTAQNNIDDAITFAKHLKESAKYQRGSQQEVIVMPGIFPVIGDTREEAEHNYEALQELIVPEVGLELLSSYLGDLDLSNYDLKTPFENIELQEGNNIQSRVKLISDTAKSEQYTLEDVMKHVAGARGHHIVIGTATDIADKMEEWFRKGAADGFNIMPPLNPTQFELFIEQVIPILQERNLIQLEYKSGTLREKLGLTFNYSAVK</sequence>
<evidence type="ECO:0000256" key="6">
    <source>
        <dbReference type="PIRSR" id="PIRSR000337-1"/>
    </source>
</evidence>
<dbReference type="SUPFAM" id="SSF51679">
    <property type="entry name" value="Bacterial luciferase-like"/>
    <property type="match status" value="1"/>
</dbReference>
<dbReference type="InterPro" id="IPR011251">
    <property type="entry name" value="Luciferase-like_dom"/>
</dbReference>
<dbReference type="PIRSF" id="PIRSF000337">
    <property type="entry name" value="NTA_MOA"/>
    <property type="match status" value="1"/>
</dbReference>
<evidence type="ECO:0000256" key="1">
    <source>
        <dbReference type="ARBA" id="ARBA00022630"/>
    </source>
</evidence>
<evidence type="ECO:0000313" key="9">
    <source>
        <dbReference type="Proteomes" id="UP000283576"/>
    </source>
</evidence>
<keyword evidence="1 6" id="KW-0285">Flavoprotein</keyword>
<protein>
    <submittedName>
        <fullName evidence="8">FMN-dependent monooxygenase</fullName>
    </submittedName>
</protein>
<dbReference type="GO" id="GO:0016705">
    <property type="term" value="F:oxidoreductase activity, acting on paired donors, with incorporation or reduction of molecular oxygen"/>
    <property type="evidence" value="ECO:0007669"/>
    <property type="project" value="InterPro"/>
</dbReference>
<dbReference type="Proteomes" id="UP000283576">
    <property type="component" value="Unassembled WGS sequence"/>
</dbReference>
<evidence type="ECO:0000256" key="2">
    <source>
        <dbReference type="ARBA" id="ARBA00022643"/>
    </source>
</evidence>
<evidence type="ECO:0000256" key="4">
    <source>
        <dbReference type="ARBA" id="ARBA00023033"/>
    </source>
</evidence>
<name>A0A418HP87_STAGA</name>
<dbReference type="Gene3D" id="3.20.20.30">
    <property type="entry name" value="Luciferase-like domain"/>
    <property type="match status" value="1"/>
</dbReference>
<organism evidence="8 9">
    <name type="scientific">Staphylococcus gallinarum</name>
    <dbReference type="NCBI Taxonomy" id="1293"/>
    <lineage>
        <taxon>Bacteria</taxon>
        <taxon>Bacillati</taxon>
        <taxon>Bacillota</taxon>
        <taxon>Bacilli</taxon>
        <taxon>Bacillales</taxon>
        <taxon>Staphylococcaceae</taxon>
        <taxon>Staphylococcus</taxon>
    </lineage>
</organism>
<feature type="domain" description="Luciferase-like" evidence="7">
    <location>
        <begin position="17"/>
        <end position="381"/>
    </location>
</feature>
<dbReference type="InterPro" id="IPR036661">
    <property type="entry name" value="Luciferase-like_sf"/>
</dbReference>
<dbReference type="GO" id="GO:0004497">
    <property type="term" value="F:monooxygenase activity"/>
    <property type="evidence" value="ECO:0007669"/>
    <property type="project" value="UniProtKB-KW"/>
</dbReference>
<keyword evidence="4 8" id="KW-0503">Monooxygenase</keyword>
<dbReference type="InterPro" id="IPR051260">
    <property type="entry name" value="Diverse_substr_monoxygenases"/>
</dbReference>
<feature type="binding site" evidence="6">
    <location>
        <position position="217"/>
    </location>
    <ligand>
        <name>FMN</name>
        <dbReference type="ChEBI" id="CHEBI:58210"/>
    </ligand>
</feature>
<proteinExistence type="inferred from homology"/>
<dbReference type="CDD" id="cd01095">
    <property type="entry name" value="Nitrilotriacetate_monoxgenase"/>
    <property type="match status" value="1"/>
</dbReference>
<accession>A0A418HP87</accession>